<gene>
    <name evidence="1" type="ORF">ACHAXA_007692</name>
</gene>
<evidence type="ECO:0000313" key="1">
    <source>
        <dbReference type="EMBL" id="KAL3806351.1"/>
    </source>
</evidence>
<dbReference type="Proteomes" id="UP001530377">
    <property type="component" value="Unassembled WGS sequence"/>
</dbReference>
<sequence>MASTTLRRACWENLWRTCNVVSPKRDPMGYSDAKDLVALIEKCEDTTHFCVKGWHYHAQNFPPNVTTSQSHPIAFIHMFPFRKFDDWAASAIKQIFAAHSETGCNNIAKRLETCEGWLELDFVKYSKRNLARMLKIKNSRRRQSYEHHFFLYDFSLVQPTLDRLSRSYQVPMLQFLDMQYKRMRQNGTCTSQTIEKFHECFDDELLQV</sequence>
<accession>A0ABD3R8J9</accession>
<reference evidence="1 2" key="1">
    <citation type="submission" date="2024-10" db="EMBL/GenBank/DDBJ databases">
        <title>Updated reference genomes for cyclostephanoid diatoms.</title>
        <authorList>
            <person name="Roberts W.R."/>
            <person name="Alverson A.J."/>
        </authorList>
    </citation>
    <scope>NUCLEOTIDE SEQUENCE [LARGE SCALE GENOMIC DNA]</scope>
    <source>
        <strain evidence="1 2">AJA228-03</strain>
    </source>
</reference>
<dbReference type="AlphaFoldDB" id="A0ABD3R8J9"/>
<dbReference type="EMBL" id="JALLPB020000829">
    <property type="protein sequence ID" value="KAL3806351.1"/>
    <property type="molecule type" value="Genomic_DNA"/>
</dbReference>
<protein>
    <submittedName>
        <fullName evidence="1">Uncharacterized protein</fullName>
    </submittedName>
</protein>
<organism evidence="1 2">
    <name type="scientific">Cyclostephanos tholiformis</name>
    <dbReference type="NCBI Taxonomy" id="382380"/>
    <lineage>
        <taxon>Eukaryota</taxon>
        <taxon>Sar</taxon>
        <taxon>Stramenopiles</taxon>
        <taxon>Ochrophyta</taxon>
        <taxon>Bacillariophyta</taxon>
        <taxon>Coscinodiscophyceae</taxon>
        <taxon>Thalassiosirophycidae</taxon>
        <taxon>Stephanodiscales</taxon>
        <taxon>Stephanodiscaceae</taxon>
        <taxon>Cyclostephanos</taxon>
    </lineage>
</organism>
<keyword evidence="2" id="KW-1185">Reference proteome</keyword>
<name>A0ABD3R8J9_9STRA</name>
<evidence type="ECO:0000313" key="2">
    <source>
        <dbReference type="Proteomes" id="UP001530377"/>
    </source>
</evidence>
<comment type="caution">
    <text evidence="1">The sequence shown here is derived from an EMBL/GenBank/DDBJ whole genome shotgun (WGS) entry which is preliminary data.</text>
</comment>
<proteinExistence type="predicted"/>